<dbReference type="InterPro" id="IPR003807">
    <property type="entry name" value="DUF202"/>
</dbReference>
<proteinExistence type="predicted"/>
<dbReference type="PANTHER" id="PTHR46140">
    <property type="entry name" value="VACUOLAR TRANSPORTER CHAPERONE 1-RELATED"/>
    <property type="match status" value="1"/>
</dbReference>
<dbReference type="CDD" id="cd14480">
    <property type="entry name" value="SPX_VTC2_like"/>
    <property type="match status" value="1"/>
</dbReference>
<evidence type="ECO:0000256" key="5">
    <source>
        <dbReference type="ARBA" id="ARBA00023136"/>
    </source>
</evidence>
<feature type="transmembrane region" description="Helical" evidence="7">
    <location>
        <begin position="754"/>
        <end position="774"/>
    </location>
</feature>
<dbReference type="AlphaFoldDB" id="A0A9P4W725"/>
<dbReference type="InterPro" id="IPR051572">
    <property type="entry name" value="VTC_Complex_Subunit"/>
</dbReference>
<gene>
    <name evidence="9" type="primary">VTC2</name>
    <name evidence="9" type="ORF">E8E13_007775</name>
</gene>
<name>A0A9P4W725_CURKU</name>
<dbReference type="GO" id="GO:0006799">
    <property type="term" value="P:polyphosphate biosynthetic process"/>
    <property type="evidence" value="ECO:0007669"/>
    <property type="project" value="UniProtKB-ARBA"/>
</dbReference>
<dbReference type="EMBL" id="SWKU01000010">
    <property type="protein sequence ID" value="KAF3003083.1"/>
    <property type="molecule type" value="Genomic_DNA"/>
</dbReference>
<keyword evidence="2" id="KW-0926">Vacuole</keyword>
<dbReference type="CDD" id="cd07892">
    <property type="entry name" value="PolyPPase_VTC2-3_like"/>
    <property type="match status" value="1"/>
</dbReference>
<accession>A0A9P4W725</accession>
<dbReference type="OrthoDB" id="6493944at2759"/>
<comment type="caution">
    <text evidence="9">The sequence shown here is derived from an EMBL/GenBank/DDBJ whole genome shotgun (WGS) entry which is preliminary data.</text>
</comment>
<reference evidence="9" key="1">
    <citation type="submission" date="2019-04" db="EMBL/GenBank/DDBJ databases">
        <title>Sequencing of skin fungus with MAO and IRED activity.</title>
        <authorList>
            <person name="Marsaioli A.J."/>
            <person name="Bonatto J.M.C."/>
            <person name="Reis Junior O."/>
        </authorList>
    </citation>
    <scope>NUCLEOTIDE SEQUENCE</scope>
    <source>
        <strain evidence="9">30M1</strain>
    </source>
</reference>
<dbReference type="PANTHER" id="PTHR46140:SF2">
    <property type="entry name" value="VACUOLAR TRANSPORTER CHAPERONE 3 COMPLEX SUBUNIT 3-RELATED"/>
    <property type="match status" value="1"/>
</dbReference>
<dbReference type="Pfam" id="PF09359">
    <property type="entry name" value="VTC"/>
    <property type="match status" value="1"/>
</dbReference>
<keyword evidence="3 7" id="KW-0812">Transmembrane</keyword>
<evidence type="ECO:0000256" key="6">
    <source>
        <dbReference type="SAM" id="MobiDB-lite"/>
    </source>
</evidence>
<dbReference type="FunFam" id="3.20.100.30:FF:000002">
    <property type="entry name" value="Vacuolar transporter chaperone"/>
    <property type="match status" value="1"/>
</dbReference>
<dbReference type="GO" id="GO:0033254">
    <property type="term" value="C:vacuolar transporter chaperone complex"/>
    <property type="evidence" value="ECO:0007669"/>
    <property type="project" value="TreeGrafter"/>
</dbReference>
<comment type="subcellular location">
    <subcellularLocation>
        <location evidence="1">Vacuole membrane</location>
        <topology evidence="1">Multi-pass membrane protein</topology>
    </subcellularLocation>
</comment>
<organism evidence="9 10">
    <name type="scientific">Curvularia kusanoi</name>
    <name type="common">Cochliobolus kusanoi</name>
    <dbReference type="NCBI Taxonomy" id="90978"/>
    <lineage>
        <taxon>Eukaryota</taxon>
        <taxon>Fungi</taxon>
        <taxon>Dikarya</taxon>
        <taxon>Ascomycota</taxon>
        <taxon>Pezizomycotina</taxon>
        <taxon>Dothideomycetes</taxon>
        <taxon>Pleosporomycetidae</taxon>
        <taxon>Pleosporales</taxon>
        <taxon>Pleosporineae</taxon>
        <taxon>Pleosporaceae</taxon>
        <taxon>Curvularia</taxon>
    </lineage>
</organism>
<evidence type="ECO:0000313" key="10">
    <source>
        <dbReference type="Proteomes" id="UP000801428"/>
    </source>
</evidence>
<dbReference type="Pfam" id="PF02656">
    <property type="entry name" value="DUF202"/>
    <property type="match status" value="1"/>
</dbReference>
<evidence type="ECO:0000256" key="1">
    <source>
        <dbReference type="ARBA" id="ARBA00004128"/>
    </source>
</evidence>
<keyword evidence="5 7" id="KW-0472">Membrane</keyword>
<dbReference type="GO" id="GO:0000329">
    <property type="term" value="C:fungal-type vacuole membrane"/>
    <property type="evidence" value="ECO:0007669"/>
    <property type="project" value="TreeGrafter"/>
</dbReference>
<dbReference type="InterPro" id="IPR042267">
    <property type="entry name" value="VTC_sf"/>
</dbReference>
<protein>
    <submittedName>
        <fullName evidence="9">Phosphate metabolism transcription protein</fullName>
    </submittedName>
</protein>
<feature type="region of interest" description="Disordered" evidence="6">
    <location>
        <begin position="563"/>
        <end position="627"/>
    </location>
</feature>
<feature type="transmembrane region" description="Helical" evidence="7">
    <location>
        <begin position="714"/>
        <end position="734"/>
    </location>
</feature>
<dbReference type="InterPro" id="IPR004331">
    <property type="entry name" value="SPX_dom"/>
</dbReference>
<keyword evidence="4 7" id="KW-1133">Transmembrane helix</keyword>
<feature type="transmembrane region" description="Helical" evidence="7">
    <location>
        <begin position="689"/>
        <end position="707"/>
    </location>
</feature>
<feature type="domain" description="SPX" evidence="8">
    <location>
        <begin position="1"/>
        <end position="173"/>
    </location>
</feature>
<evidence type="ECO:0000259" key="8">
    <source>
        <dbReference type="PROSITE" id="PS51382"/>
    </source>
</evidence>
<dbReference type="Proteomes" id="UP000801428">
    <property type="component" value="Unassembled WGS sequence"/>
</dbReference>
<dbReference type="InterPro" id="IPR018966">
    <property type="entry name" value="VTC_domain"/>
</dbReference>
<evidence type="ECO:0000256" key="3">
    <source>
        <dbReference type="ARBA" id="ARBA00022692"/>
    </source>
</evidence>
<keyword evidence="10" id="KW-1185">Reference proteome</keyword>
<evidence type="ECO:0000313" key="9">
    <source>
        <dbReference type="EMBL" id="KAF3003083.1"/>
    </source>
</evidence>
<evidence type="ECO:0000256" key="2">
    <source>
        <dbReference type="ARBA" id="ARBA00022554"/>
    </source>
</evidence>
<sequence>MKFGTTLRRSVYSPWKAQYIDYDKLKKLLKDNEDDDSWTAEDESAFVDELANVQLEKVHGFILDVSQKLRDRTAACEKKLEPLAVGLKADDKDSSNTAGNGLFSDAVKADKQPELSQEDRQKLLKEVLAELDSVTKEVKELEGFSRINFTAIIKATKKHDKLRGKSYKLRPFIDARLARHPLQTEDASPLLYRLSALYSFVRQSLEGKTKEALSFSEDQTGTEGFTSHKFWVHMDNLFEVKTVILRRLPVLVYNPQSANVAEGTQRDPTITSIYFDNPNFSLYTDKVNGKEDASSLRLRWYGQLNEKPEIMFEKKVIKDGNASEEVRFPIKAKYVQPFLEDKYHMEKSIEKLEYRPNKDQQKIDNFKKAVEDIQGFVREKDLQPVLRANYTRTAFQIPGNDSVRISLDTNLALIREDALDMDRPCREPDDWHRRDIDNSNMEFPFKNLKKGELHKFPFALLEIKVKGMKKYEWVEDLIHSHLVKEAPRFSKFVHGVAKLFEDNVNTFPFWLSQVEDDIRKEPDQAFDEEQERKRKAAEDDFAVGSLFGTAASPSFRRGVVSPIGSPAAARSAPKRGSAAQVAPSTVAHSMPVQRLPRQPSHQDEPAQASAEPDSDDETTQLISPYASGKTNGLSKLFPSFSTSKYARKQSRRVQLPPGVSAPGVWIKDQGPLRVEAKVWLANQRTFIKWQHVSVLLASLSLGLYNAAGESNNIARALAVVYTSVAVFTLGWGYYMYWWRGKLIRERSGKDFDALTGPLVVAVGLAVALCLNFGFKYQVLRHGHEGYEQHAGINVSVAENMELKI</sequence>
<evidence type="ECO:0000256" key="4">
    <source>
        <dbReference type="ARBA" id="ARBA00022989"/>
    </source>
</evidence>
<dbReference type="PROSITE" id="PS51382">
    <property type="entry name" value="SPX"/>
    <property type="match status" value="1"/>
</dbReference>
<evidence type="ECO:0000256" key="7">
    <source>
        <dbReference type="SAM" id="Phobius"/>
    </source>
</evidence>
<dbReference type="Gene3D" id="3.20.100.30">
    <property type="entry name" value="VTC, catalytic tunnel domain"/>
    <property type="match status" value="1"/>
</dbReference>